<dbReference type="Proteomes" id="UP001301350">
    <property type="component" value="Unassembled WGS sequence"/>
</dbReference>
<organism evidence="7 8">
    <name type="scientific">Cyanidium caldarium</name>
    <name type="common">Red alga</name>
    <dbReference type="NCBI Taxonomy" id="2771"/>
    <lineage>
        <taxon>Eukaryota</taxon>
        <taxon>Rhodophyta</taxon>
        <taxon>Bangiophyceae</taxon>
        <taxon>Cyanidiales</taxon>
        <taxon>Cyanidiaceae</taxon>
        <taxon>Cyanidium</taxon>
    </lineage>
</organism>
<comment type="similarity">
    <text evidence="2">Belongs to the bile acid:sodium symporter (BASS) (TC 2.A.28) family.</text>
</comment>
<comment type="caution">
    <text evidence="7">The sequence shown here is derived from an EMBL/GenBank/DDBJ whole genome shotgun (WGS) entry which is preliminary data.</text>
</comment>
<dbReference type="Gene3D" id="1.20.1530.20">
    <property type="match status" value="1"/>
</dbReference>
<feature type="transmembrane region" description="Helical" evidence="6">
    <location>
        <begin position="376"/>
        <end position="396"/>
    </location>
</feature>
<evidence type="ECO:0000256" key="3">
    <source>
        <dbReference type="ARBA" id="ARBA00022692"/>
    </source>
</evidence>
<feature type="transmembrane region" description="Helical" evidence="6">
    <location>
        <begin position="100"/>
        <end position="119"/>
    </location>
</feature>
<feature type="transmembrane region" description="Helical" evidence="6">
    <location>
        <begin position="131"/>
        <end position="155"/>
    </location>
</feature>
<keyword evidence="8" id="KW-1185">Reference proteome</keyword>
<name>A0AAV9IYW8_CYACA</name>
<evidence type="ECO:0000313" key="7">
    <source>
        <dbReference type="EMBL" id="KAK4537487.1"/>
    </source>
</evidence>
<keyword evidence="3 6" id="KW-0812">Transmembrane</keyword>
<sequence>MQCCRMSTRGTSFVSGGVWGGGSGRRVLCGKSASAWCTGERGRWADAAVRRQRQVVPGGRCWASPRSPLTGRSVHMRAASAGVGGMVSAASLAVQVRRLAALFVDLFPVWCMAASYAALKRPEIFLRSAFFSAPNGVSIGLSLIMLSMGATMTWADVGRCIGWRSEEVAEREPEPVATTTSVMVRRAVLLNLVVCFVVMPLVAYLLASTVMTSPRLLSSLLGTQAKARAGSAATTAAANKALRSSIITGMVLLGSVSGGQASNLCTYIAGGDVALSVAMTTVTTLLVTVALPLVTKLLLGAAVPVDAFKLAASTARVVLAPVAIGVAVNTFVLRTATARMAVRPWLPVIGILATLYTIAAALSPVSATVLSAVGEVPIVLAVIGFHIVGGLLGYYAAKEMPGMRRNELTARTVSIEAMFKSPALSFLLASKHFDGTWVLVPSAISLVVLAPLAAAYSVVLRRMGSSPLSSTLGTAPSLPTMRPFASNPVRRPSVRSDALTVGTKRVRPQPATASPMVAAPPRILHPRVLVFFRGAPNPVTVMKPDLRAFLLKMRKMRGMQVEKIEEI</sequence>
<gene>
    <name evidence="7" type="ORF">CDCA_CDCA12G3512</name>
</gene>
<dbReference type="AlphaFoldDB" id="A0AAV9IYW8"/>
<keyword evidence="4 6" id="KW-1133">Transmembrane helix</keyword>
<proteinExistence type="inferred from homology"/>
<keyword evidence="5 6" id="KW-0472">Membrane</keyword>
<protein>
    <submittedName>
        <fullName evidence="7">Uncharacterized protein</fullName>
    </submittedName>
</protein>
<feature type="transmembrane region" description="Helical" evidence="6">
    <location>
        <begin position="314"/>
        <end position="333"/>
    </location>
</feature>
<evidence type="ECO:0000256" key="1">
    <source>
        <dbReference type="ARBA" id="ARBA00004141"/>
    </source>
</evidence>
<dbReference type="InterPro" id="IPR004710">
    <property type="entry name" value="Bilac:Na_transpt"/>
</dbReference>
<dbReference type="PANTHER" id="PTHR10361:SF30">
    <property type="entry name" value="SODIUM_METABOLITE COTRANSPORTER BASS6, CHLOROPLASTIC-RELATED"/>
    <property type="match status" value="1"/>
</dbReference>
<feature type="transmembrane region" description="Helical" evidence="6">
    <location>
        <begin position="345"/>
        <end position="370"/>
    </location>
</feature>
<comment type="subcellular location">
    <subcellularLocation>
        <location evidence="1">Membrane</location>
        <topology evidence="1">Multi-pass membrane protein</topology>
    </subcellularLocation>
</comment>
<feature type="transmembrane region" description="Helical" evidence="6">
    <location>
        <begin position="435"/>
        <end position="459"/>
    </location>
</feature>
<dbReference type="Pfam" id="PF01758">
    <property type="entry name" value="SBF"/>
    <property type="match status" value="1"/>
</dbReference>
<dbReference type="PANTHER" id="PTHR10361">
    <property type="entry name" value="SODIUM-BILE ACID COTRANSPORTER"/>
    <property type="match status" value="1"/>
</dbReference>
<dbReference type="EMBL" id="JANCYW010000012">
    <property type="protein sequence ID" value="KAK4537487.1"/>
    <property type="molecule type" value="Genomic_DNA"/>
</dbReference>
<evidence type="ECO:0000256" key="4">
    <source>
        <dbReference type="ARBA" id="ARBA00022989"/>
    </source>
</evidence>
<evidence type="ECO:0000256" key="2">
    <source>
        <dbReference type="ARBA" id="ARBA00006528"/>
    </source>
</evidence>
<accession>A0AAV9IYW8</accession>
<reference evidence="7 8" key="1">
    <citation type="submission" date="2022-07" db="EMBL/GenBank/DDBJ databases">
        <title>Genome-wide signatures of adaptation to extreme environments.</title>
        <authorList>
            <person name="Cho C.H."/>
            <person name="Yoon H.S."/>
        </authorList>
    </citation>
    <scope>NUCLEOTIDE SEQUENCE [LARGE SCALE GENOMIC DNA]</scope>
    <source>
        <strain evidence="7 8">DBV 063 E5</strain>
    </source>
</reference>
<feature type="transmembrane region" description="Helical" evidence="6">
    <location>
        <begin position="273"/>
        <end position="294"/>
    </location>
</feature>
<feature type="transmembrane region" description="Helical" evidence="6">
    <location>
        <begin position="188"/>
        <end position="207"/>
    </location>
</feature>
<evidence type="ECO:0000256" key="5">
    <source>
        <dbReference type="ARBA" id="ARBA00023136"/>
    </source>
</evidence>
<dbReference type="GO" id="GO:0016020">
    <property type="term" value="C:membrane"/>
    <property type="evidence" value="ECO:0007669"/>
    <property type="project" value="UniProtKB-SubCell"/>
</dbReference>
<dbReference type="InterPro" id="IPR002657">
    <property type="entry name" value="BilAc:Na_symport/Acr3"/>
</dbReference>
<dbReference type="InterPro" id="IPR038770">
    <property type="entry name" value="Na+/solute_symporter_sf"/>
</dbReference>
<evidence type="ECO:0000313" key="8">
    <source>
        <dbReference type="Proteomes" id="UP001301350"/>
    </source>
</evidence>
<evidence type="ECO:0000256" key="6">
    <source>
        <dbReference type="SAM" id="Phobius"/>
    </source>
</evidence>